<dbReference type="SUPFAM" id="SSF82649">
    <property type="entry name" value="SufE/NifU"/>
    <property type="match status" value="1"/>
</dbReference>
<organism evidence="3 4">
    <name type="scientific">Tumebacillus flagellatus</name>
    <dbReference type="NCBI Taxonomy" id="1157490"/>
    <lineage>
        <taxon>Bacteria</taxon>
        <taxon>Bacillati</taxon>
        <taxon>Bacillota</taxon>
        <taxon>Bacilli</taxon>
        <taxon>Bacillales</taxon>
        <taxon>Alicyclobacillaceae</taxon>
        <taxon>Tumebacillus</taxon>
    </lineage>
</organism>
<evidence type="ECO:0000313" key="4">
    <source>
        <dbReference type="Proteomes" id="UP000027931"/>
    </source>
</evidence>
<gene>
    <name evidence="3" type="ORF">EL26_13315</name>
</gene>
<dbReference type="EMBL" id="JMIR01000017">
    <property type="protein sequence ID" value="KEO82878.1"/>
    <property type="molecule type" value="Genomic_DNA"/>
</dbReference>
<dbReference type="Proteomes" id="UP000027931">
    <property type="component" value="Unassembled WGS sequence"/>
</dbReference>
<dbReference type="AlphaFoldDB" id="A0A074LST2"/>
<dbReference type="STRING" id="1157490.EL26_13315"/>
<comment type="caution">
    <text evidence="3">The sequence shown here is derived from an EMBL/GenBank/DDBJ whole genome shotgun (WGS) entry which is preliminary data.</text>
</comment>
<dbReference type="eggNOG" id="COG0822">
    <property type="taxonomic scope" value="Bacteria"/>
</dbReference>
<sequence>MTPNLSDLYRQVILDHSQHPRNFGSLDGAVAVALKNPACGDEVTLFLDVADGVIQRAAFEGHGCSISMASASMLTELILRRPLEEALHLNREFRRLLQTGQADDPDALGDLEVLVGVKQFPARIKCALLSWNALEQAIEGIDGTGGNPP</sequence>
<dbReference type="NCBIfam" id="TIGR01994">
    <property type="entry name" value="SUF_scaf_2"/>
    <property type="match status" value="1"/>
</dbReference>
<reference evidence="3 4" key="1">
    <citation type="journal article" date="2013" name="Int. J. Syst. Evol. Microbiol.">
        <title>Tumebacillus flagellatus sp. nov., an alpha-amylase/pullulanase-producing bacterium isolated from cassava wastewater.</title>
        <authorList>
            <person name="Wang Q."/>
            <person name="Xie N."/>
            <person name="Qin Y."/>
            <person name="Shen N."/>
            <person name="Zhu J."/>
            <person name="Mi H."/>
            <person name="Huang R."/>
        </authorList>
    </citation>
    <scope>NUCLEOTIDE SEQUENCE [LARGE SCALE GENOMIC DNA]</scope>
    <source>
        <strain evidence="3 4">GST4</strain>
    </source>
</reference>
<proteinExistence type="inferred from homology"/>
<protein>
    <submittedName>
        <fullName evidence="3">Nitrogen fixation protein NifU</fullName>
    </submittedName>
</protein>
<dbReference type="GO" id="GO:0051536">
    <property type="term" value="F:iron-sulfur cluster binding"/>
    <property type="evidence" value="ECO:0007669"/>
    <property type="project" value="InterPro"/>
</dbReference>
<accession>A0A074LST2</accession>
<feature type="domain" description="NIF system FeS cluster assembly NifU N-terminal" evidence="2">
    <location>
        <begin position="9"/>
        <end position="126"/>
    </location>
</feature>
<dbReference type="Gene3D" id="3.90.1010.10">
    <property type="match status" value="1"/>
</dbReference>
<keyword evidence="4" id="KW-1185">Reference proteome</keyword>
<dbReference type="FunFam" id="3.90.1010.10:FF:000002">
    <property type="entry name" value="Iron-sulfur cluster assembly scaffold protein NifU"/>
    <property type="match status" value="1"/>
</dbReference>
<dbReference type="PANTHER" id="PTHR10093">
    <property type="entry name" value="IRON-SULFUR CLUSTER ASSEMBLY ENZYME NIFU HOMOLOG"/>
    <property type="match status" value="1"/>
</dbReference>
<evidence type="ECO:0000259" key="2">
    <source>
        <dbReference type="Pfam" id="PF01592"/>
    </source>
</evidence>
<name>A0A074LST2_9BACL</name>
<dbReference type="CDD" id="cd06664">
    <property type="entry name" value="IscU_like"/>
    <property type="match status" value="1"/>
</dbReference>
<dbReference type="GO" id="GO:0005506">
    <property type="term" value="F:iron ion binding"/>
    <property type="evidence" value="ECO:0007669"/>
    <property type="project" value="InterPro"/>
</dbReference>
<comment type="similarity">
    <text evidence="1">Belongs to the NifU family.</text>
</comment>
<dbReference type="RefSeq" id="WP_038089232.1">
    <property type="nucleotide sequence ID" value="NZ_JMIR01000017.1"/>
</dbReference>
<evidence type="ECO:0000313" key="3">
    <source>
        <dbReference type="EMBL" id="KEO82878.1"/>
    </source>
</evidence>
<dbReference type="InterPro" id="IPR002871">
    <property type="entry name" value="NIF_FeS_clus_asmbl_NifU_N"/>
</dbReference>
<dbReference type="GO" id="GO:0016226">
    <property type="term" value="P:iron-sulfur cluster assembly"/>
    <property type="evidence" value="ECO:0007669"/>
    <property type="project" value="InterPro"/>
</dbReference>
<dbReference type="OrthoDB" id="9804157at2"/>
<dbReference type="Pfam" id="PF01592">
    <property type="entry name" value="NifU_N"/>
    <property type="match status" value="1"/>
</dbReference>
<evidence type="ECO:0000256" key="1">
    <source>
        <dbReference type="ARBA" id="ARBA00006420"/>
    </source>
</evidence>